<comment type="caution">
    <text evidence="1">The sequence shown here is derived from an EMBL/GenBank/DDBJ whole genome shotgun (WGS) entry which is preliminary data.</text>
</comment>
<organism evidence="1">
    <name type="scientific">marine sediment metagenome</name>
    <dbReference type="NCBI Taxonomy" id="412755"/>
    <lineage>
        <taxon>unclassified sequences</taxon>
        <taxon>metagenomes</taxon>
        <taxon>ecological metagenomes</taxon>
    </lineage>
</organism>
<reference evidence="1" key="1">
    <citation type="journal article" date="2015" name="Nature">
        <title>Complex archaea that bridge the gap between prokaryotes and eukaryotes.</title>
        <authorList>
            <person name="Spang A."/>
            <person name="Saw J.H."/>
            <person name="Jorgensen S.L."/>
            <person name="Zaremba-Niedzwiedzka K."/>
            <person name="Martijn J."/>
            <person name="Lind A.E."/>
            <person name="van Eijk R."/>
            <person name="Schleper C."/>
            <person name="Guy L."/>
            <person name="Ettema T.J."/>
        </authorList>
    </citation>
    <scope>NUCLEOTIDE SEQUENCE</scope>
</reference>
<sequence>MSRRSTVAQSKQAERDVALLLGGRRLHAGEWKKKGDADVAGPGFVAQVKQRSGVSTYITEGMRQIQEAAQGTDDLPLLVIRTKPGRGHGAQTFVVLEVGDFIRYREGNSHVPPN</sequence>
<dbReference type="AlphaFoldDB" id="A0A0F9TTR2"/>
<dbReference type="EMBL" id="LAZR01000171">
    <property type="protein sequence ID" value="KKN84425.1"/>
    <property type="molecule type" value="Genomic_DNA"/>
</dbReference>
<evidence type="ECO:0000313" key="1">
    <source>
        <dbReference type="EMBL" id="KKN84425.1"/>
    </source>
</evidence>
<protein>
    <submittedName>
        <fullName evidence="1">Uncharacterized protein</fullName>
    </submittedName>
</protein>
<accession>A0A0F9TTR2</accession>
<name>A0A0F9TTR2_9ZZZZ</name>
<gene>
    <name evidence="1" type="ORF">LCGC14_0288870</name>
</gene>
<proteinExistence type="predicted"/>